<feature type="region of interest" description="Disordered" evidence="8">
    <location>
        <begin position="132"/>
        <end position="427"/>
    </location>
</feature>
<evidence type="ECO:0000256" key="3">
    <source>
        <dbReference type="ARBA" id="ARBA00005723"/>
    </source>
</evidence>
<dbReference type="PANTHER" id="PTHR10583">
    <property type="entry name" value="CHROMOGRANIN"/>
    <property type="match status" value="1"/>
</dbReference>
<proteinExistence type="inferred from homology"/>
<evidence type="ECO:0000256" key="7">
    <source>
        <dbReference type="ARBA" id="ARBA00040787"/>
    </source>
</evidence>
<dbReference type="GO" id="GO:0030133">
    <property type="term" value="C:transport vesicle"/>
    <property type="evidence" value="ECO:0007669"/>
    <property type="project" value="UniProtKB-SubCell"/>
</dbReference>
<dbReference type="GeneTree" id="ENSGT00940000154206"/>
<dbReference type="PROSITE" id="PS00422">
    <property type="entry name" value="GRANINS_1"/>
    <property type="match status" value="1"/>
</dbReference>
<dbReference type="Pfam" id="PF01271">
    <property type="entry name" value="Granin"/>
    <property type="match status" value="1"/>
</dbReference>
<feature type="compositionally biased region" description="Basic and acidic residues" evidence="8">
    <location>
        <begin position="376"/>
        <end position="419"/>
    </location>
</feature>
<evidence type="ECO:0000256" key="4">
    <source>
        <dbReference type="ARBA" id="ARBA00022525"/>
    </source>
</evidence>
<evidence type="ECO:0000256" key="8">
    <source>
        <dbReference type="SAM" id="MobiDB-lite"/>
    </source>
</evidence>
<feature type="compositionally biased region" description="Basic and acidic residues" evidence="8">
    <location>
        <begin position="256"/>
        <end position="273"/>
    </location>
</feature>
<keyword evidence="4" id="KW-0964">Secreted</keyword>
<keyword evidence="5" id="KW-1015">Disulfide bond</keyword>
<accession>A0A4W3HFH3</accession>
<organism evidence="9 10">
    <name type="scientific">Callorhinchus milii</name>
    <name type="common">Ghost shark</name>
    <dbReference type="NCBI Taxonomy" id="7868"/>
    <lineage>
        <taxon>Eukaryota</taxon>
        <taxon>Metazoa</taxon>
        <taxon>Chordata</taxon>
        <taxon>Craniata</taxon>
        <taxon>Vertebrata</taxon>
        <taxon>Chondrichthyes</taxon>
        <taxon>Holocephali</taxon>
        <taxon>Chimaeriformes</taxon>
        <taxon>Callorhinchidae</taxon>
        <taxon>Callorhinchus</taxon>
    </lineage>
</organism>
<comment type="subcellular location">
    <subcellularLocation>
        <location evidence="1">Cytoplasmic vesicle</location>
        <location evidence="1">Secretory vesicle</location>
    </subcellularLocation>
    <subcellularLocation>
        <location evidence="2">Secreted</location>
    </subcellularLocation>
</comment>
<keyword evidence="10" id="KW-1185">Reference proteome</keyword>
<name>A0A4W3HFH3_CALMI</name>
<reference evidence="9" key="5">
    <citation type="submission" date="2025-09" db="UniProtKB">
        <authorList>
            <consortium name="Ensembl"/>
        </authorList>
    </citation>
    <scope>IDENTIFICATION</scope>
</reference>
<dbReference type="InParanoid" id="A0A4W3HFH3"/>
<evidence type="ECO:0000256" key="5">
    <source>
        <dbReference type="ARBA" id="ARBA00023157"/>
    </source>
</evidence>
<feature type="compositionally biased region" description="Polar residues" evidence="8">
    <location>
        <begin position="173"/>
        <end position="186"/>
    </location>
</feature>
<feature type="compositionally biased region" description="Basic and acidic residues" evidence="8">
    <location>
        <begin position="217"/>
        <end position="244"/>
    </location>
</feature>
<sequence>MISLVYAIETATLRNLSLFLSPYINCMFSQCFFSIPALSSPVPNVHSKADAKVMKCIVEVISDILSKPSPLPISEECMEALRKDERIISVLRHQDLLKELQELATEGVSEKALEEKQTKDYMEELYAAKSQVDKKISADESSDSPGEHWQGPTSEATERKVVEDDVQDEKDVTQSSTETMESNLNGGVSADRNGPSTESISDIISKLTQRERKRLAKDKLMKLNLRENESSEEMSPDHDEKQVGEEQEPEQDEDRETQRKETIEVRPAKSSEKYEEEVTTEELTNNDDEQEEEEEDKPVEESKEDGSQSVLRRHGSNRDRSEAEQDRDLSVEELQANDNSRSDPELEDEELREDDNLNQQKKSEEKESGLSEEWEENKRWSKMDELTRELNSNKRDEVSEEKSDQSMLAERQRSAESRTPKAHNKYSKFRNSWEEAMYQPSENSQERRYNRFLKLHKNEKRPEMEEKKDEEGSASRRNEEQELESLAQIENELEDVAWKLHEIRQRY</sequence>
<dbReference type="Proteomes" id="UP000314986">
    <property type="component" value="Unassembled WGS sequence"/>
</dbReference>
<feature type="compositionally biased region" description="Acidic residues" evidence="8">
    <location>
        <begin position="245"/>
        <end position="255"/>
    </location>
</feature>
<evidence type="ECO:0000313" key="10">
    <source>
        <dbReference type="Proteomes" id="UP000314986"/>
    </source>
</evidence>
<reference evidence="10" key="2">
    <citation type="journal article" date="2007" name="PLoS Biol.">
        <title>Survey sequencing and comparative analysis of the elephant shark (Callorhinchus milii) genome.</title>
        <authorList>
            <person name="Venkatesh B."/>
            <person name="Kirkness E.F."/>
            <person name="Loh Y.H."/>
            <person name="Halpern A.L."/>
            <person name="Lee A.P."/>
            <person name="Johnson J."/>
            <person name="Dandona N."/>
            <person name="Viswanathan L.D."/>
            <person name="Tay A."/>
            <person name="Venter J.C."/>
            <person name="Strausberg R.L."/>
            <person name="Brenner S."/>
        </authorList>
    </citation>
    <scope>NUCLEOTIDE SEQUENCE [LARGE SCALE GENOMIC DNA]</scope>
</reference>
<dbReference type="GO" id="GO:0042742">
    <property type="term" value="P:defense response to bacterium"/>
    <property type="evidence" value="ECO:0007669"/>
    <property type="project" value="TreeGrafter"/>
</dbReference>
<dbReference type="PRINTS" id="PR00659">
    <property type="entry name" value="CHROMOGRANIN"/>
</dbReference>
<feature type="compositionally biased region" description="Basic and acidic residues" evidence="8">
    <location>
        <begin position="460"/>
        <end position="480"/>
    </location>
</feature>
<feature type="compositionally biased region" description="Basic and acidic residues" evidence="8">
    <location>
        <begin position="316"/>
        <end position="330"/>
    </location>
</feature>
<dbReference type="GO" id="GO:0042583">
    <property type="term" value="C:chromaffin granule"/>
    <property type="evidence" value="ECO:0007669"/>
    <property type="project" value="TreeGrafter"/>
</dbReference>
<comment type="similarity">
    <text evidence="3">Belongs to the chromogranin/secretogranin protein family.</text>
</comment>
<evidence type="ECO:0000256" key="2">
    <source>
        <dbReference type="ARBA" id="ARBA00004613"/>
    </source>
</evidence>
<dbReference type="GO" id="GO:0086030">
    <property type="term" value="P:adenylate cyclase-activating adrenergic receptor signaling pathway involved in cardiac muscle relaxation"/>
    <property type="evidence" value="ECO:0007669"/>
    <property type="project" value="TreeGrafter"/>
</dbReference>
<feature type="compositionally biased region" description="Acidic residues" evidence="8">
    <location>
        <begin position="274"/>
        <end position="298"/>
    </location>
</feature>
<dbReference type="InterPro" id="IPR001990">
    <property type="entry name" value="Granin"/>
</dbReference>
<dbReference type="InterPro" id="IPR001819">
    <property type="entry name" value="Chromogranin_AB"/>
</dbReference>
<dbReference type="GO" id="GO:0046676">
    <property type="term" value="P:negative regulation of insulin secretion"/>
    <property type="evidence" value="ECO:0007669"/>
    <property type="project" value="TreeGrafter"/>
</dbReference>
<dbReference type="GO" id="GO:0033604">
    <property type="term" value="P:negative regulation of catecholamine secretion"/>
    <property type="evidence" value="ECO:0007669"/>
    <property type="project" value="TreeGrafter"/>
</dbReference>
<evidence type="ECO:0000313" key="9">
    <source>
        <dbReference type="Ensembl" id="ENSCMIP00000008439.1"/>
    </source>
</evidence>
<evidence type="ECO:0000256" key="1">
    <source>
        <dbReference type="ARBA" id="ARBA00004398"/>
    </source>
</evidence>
<dbReference type="AlphaFoldDB" id="A0A4W3HFH3"/>
<dbReference type="OMA" id="KVMTCIA"/>
<protein>
    <recommendedName>
        <fullName evidence="7">Chromogranin-A</fullName>
    </recommendedName>
</protein>
<feature type="region of interest" description="Disordered" evidence="8">
    <location>
        <begin position="455"/>
        <end position="484"/>
    </location>
</feature>
<reference evidence="9" key="4">
    <citation type="submission" date="2025-08" db="UniProtKB">
        <authorList>
            <consortium name="Ensembl"/>
        </authorList>
    </citation>
    <scope>IDENTIFICATION</scope>
</reference>
<reference evidence="10" key="1">
    <citation type="journal article" date="2006" name="Science">
        <title>Ancient noncoding elements conserved in the human genome.</title>
        <authorList>
            <person name="Venkatesh B."/>
            <person name="Kirkness E.F."/>
            <person name="Loh Y.H."/>
            <person name="Halpern A.L."/>
            <person name="Lee A.P."/>
            <person name="Johnson J."/>
            <person name="Dandona N."/>
            <person name="Viswanathan L.D."/>
            <person name="Tay A."/>
            <person name="Venter J.C."/>
            <person name="Strausberg R.L."/>
            <person name="Brenner S."/>
        </authorList>
    </citation>
    <scope>NUCLEOTIDE SEQUENCE [LARGE SCALE GENOMIC DNA]</scope>
</reference>
<reference evidence="10" key="3">
    <citation type="journal article" date="2014" name="Nature">
        <title>Elephant shark genome provides unique insights into gnathostome evolution.</title>
        <authorList>
            <consortium name="International Elephant Shark Genome Sequencing Consortium"/>
            <person name="Venkatesh B."/>
            <person name="Lee A.P."/>
            <person name="Ravi V."/>
            <person name="Maurya A.K."/>
            <person name="Lian M.M."/>
            <person name="Swann J.B."/>
            <person name="Ohta Y."/>
            <person name="Flajnik M.F."/>
            <person name="Sutoh Y."/>
            <person name="Kasahara M."/>
            <person name="Hoon S."/>
            <person name="Gangu V."/>
            <person name="Roy S.W."/>
            <person name="Irimia M."/>
            <person name="Korzh V."/>
            <person name="Kondrychyn I."/>
            <person name="Lim Z.W."/>
            <person name="Tay B.H."/>
            <person name="Tohari S."/>
            <person name="Kong K.W."/>
            <person name="Ho S."/>
            <person name="Lorente-Galdos B."/>
            <person name="Quilez J."/>
            <person name="Marques-Bonet T."/>
            <person name="Raney B.J."/>
            <person name="Ingham P.W."/>
            <person name="Tay A."/>
            <person name="Hillier L.W."/>
            <person name="Minx P."/>
            <person name="Boehm T."/>
            <person name="Wilson R.K."/>
            <person name="Brenner S."/>
            <person name="Warren W.C."/>
        </authorList>
    </citation>
    <scope>NUCLEOTIDE SEQUENCE [LARGE SCALE GENOMIC DNA]</scope>
</reference>
<dbReference type="GO" id="GO:0005615">
    <property type="term" value="C:extracellular space"/>
    <property type="evidence" value="ECO:0007669"/>
    <property type="project" value="TreeGrafter"/>
</dbReference>
<keyword evidence="6" id="KW-0968">Cytoplasmic vesicle</keyword>
<evidence type="ECO:0000256" key="6">
    <source>
        <dbReference type="ARBA" id="ARBA00023329"/>
    </source>
</evidence>
<dbReference type="InterPro" id="IPR018054">
    <property type="entry name" value="Chromogranin_CS"/>
</dbReference>
<dbReference type="PANTHER" id="PTHR10583:SF1">
    <property type="entry name" value="CHROMOGRANIN-A"/>
    <property type="match status" value="1"/>
</dbReference>
<dbReference type="Ensembl" id="ENSCMIT00000008678.1">
    <property type="protein sequence ID" value="ENSCMIP00000008439.1"/>
    <property type="gene ID" value="ENSCMIG00000004529.1"/>
</dbReference>